<dbReference type="Proteomes" id="UP001179540">
    <property type="component" value="Chromosome"/>
</dbReference>
<dbReference type="RefSeq" id="WP_271913315.1">
    <property type="nucleotide sequence ID" value="NZ_CP116613.1"/>
</dbReference>
<evidence type="ECO:0000313" key="2">
    <source>
        <dbReference type="EMBL" id="WCF99574.1"/>
    </source>
</evidence>
<proteinExistence type="predicted"/>
<reference evidence="2" key="1">
    <citation type="submission" date="2023-01" db="EMBL/GenBank/DDBJ databases">
        <title>Phages are important unrecognized players in the ecology of the oral pathogen Porphyromonas gingivalis.</title>
        <authorList>
            <person name="Matrishin C.B."/>
            <person name="Kauffman K.M."/>
        </authorList>
    </citation>
    <scope>NUCLEOTIDE SEQUENCE</scope>
    <source>
        <strain evidence="2">HG1691old</strain>
    </source>
</reference>
<evidence type="ECO:0000313" key="3">
    <source>
        <dbReference type="Proteomes" id="UP001179540"/>
    </source>
</evidence>
<sequence length="198" mass="22761">MLYYIDRCKARQDGYTVILCRITVDGASTVMTTGEECTPEEWNVKQSETSNRKLNLRLQMFKEKIERAYVETLRRDGVISAELLKNHLQKINSVPAMLLEASRTELQSIEACIGKSKSKSTYRNNFYCDKKLSHFVSNKSKIDVPISILSIAFFDEYRFHLKKRGLCSCYHQQASLLVEPPDVQGCQPVDDSLQSLFF</sequence>
<protein>
    <submittedName>
        <fullName evidence="2">Arm DNA-binding domain-containing protein</fullName>
    </submittedName>
</protein>
<feature type="domain" description="Arm DNA-binding" evidence="1">
    <location>
        <begin position="4"/>
        <end position="85"/>
    </location>
</feature>
<dbReference type="Pfam" id="PF17293">
    <property type="entry name" value="Arm-DNA-bind_5"/>
    <property type="match status" value="1"/>
</dbReference>
<dbReference type="GO" id="GO:0003677">
    <property type="term" value="F:DNA binding"/>
    <property type="evidence" value="ECO:0007669"/>
    <property type="project" value="UniProtKB-KW"/>
</dbReference>
<accession>A0AAF0BDN4</accession>
<keyword evidence="2" id="KW-0238">DNA-binding</keyword>
<evidence type="ECO:0000259" key="1">
    <source>
        <dbReference type="Pfam" id="PF17293"/>
    </source>
</evidence>
<name>A0AAF0BDN4_PORGN</name>
<organism evidence="2 3">
    <name type="scientific">Porphyromonas gingivalis</name>
    <name type="common">Bacteroides gingivalis</name>
    <dbReference type="NCBI Taxonomy" id="837"/>
    <lineage>
        <taxon>Bacteria</taxon>
        <taxon>Pseudomonadati</taxon>
        <taxon>Bacteroidota</taxon>
        <taxon>Bacteroidia</taxon>
        <taxon>Bacteroidales</taxon>
        <taxon>Porphyromonadaceae</taxon>
        <taxon>Porphyromonas</taxon>
    </lineage>
</organism>
<dbReference type="AlphaFoldDB" id="A0AAF0BDN4"/>
<dbReference type="InterPro" id="IPR035386">
    <property type="entry name" value="Arm-DNA-bind_5"/>
</dbReference>
<gene>
    <name evidence="2" type="ORF">NY149_02760</name>
</gene>
<dbReference type="EMBL" id="CP116613">
    <property type="protein sequence ID" value="WCF99574.1"/>
    <property type="molecule type" value="Genomic_DNA"/>
</dbReference>